<evidence type="ECO:0000313" key="2">
    <source>
        <dbReference type="EMBL" id="ATC65384.1"/>
    </source>
</evidence>
<name>A0A290QA41_9BACT</name>
<proteinExistence type="predicted"/>
<keyword evidence="3" id="KW-1185">Reference proteome</keyword>
<dbReference type="Proteomes" id="UP000217265">
    <property type="component" value="Chromosome"/>
</dbReference>
<dbReference type="SUPFAM" id="SSF53474">
    <property type="entry name" value="alpha/beta-Hydrolases"/>
    <property type="match status" value="1"/>
</dbReference>
<organism evidence="2 3">
    <name type="scientific">Nibricoccus aquaticus</name>
    <dbReference type="NCBI Taxonomy" id="2576891"/>
    <lineage>
        <taxon>Bacteria</taxon>
        <taxon>Pseudomonadati</taxon>
        <taxon>Verrucomicrobiota</taxon>
        <taxon>Opitutia</taxon>
        <taxon>Opitutales</taxon>
        <taxon>Opitutaceae</taxon>
        <taxon>Nibricoccus</taxon>
    </lineage>
</organism>
<dbReference type="Pfam" id="PF12697">
    <property type="entry name" value="Abhydrolase_6"/>
    <property type="match status" value="1"/>
</dbReference>
<protein>
    <recommendedName>
        <fullName evidence="1">AB hydrolase-1 domain-containing protein</fullName>
    </recommendedName>
</protein>
<accession>A0A290QA41</accession>
<sequence length="292" mass="31325">MFMLQHLVRVLIVFGVCFTVGCSRKPPVEKFDVGNGTTLALIRSGKGGPTVVFENGSGKFSGIESGDRLRKQLGSLTSFVAYARAGRAPSSPATSPRTLPTIAAELHTLLEKAGCRPPYVLVGASLGGVYVRAFATLYPDEVAGLVLAESAHERLWFEGDRLMGVEPGTAIKNTIDILRARPDPVSVRELEDLSPVWASGNLGLPGKLPDVPLVVITGLKPDRPESQLKILRQLHGELFATSSRGMHIVTSKSGHNLNSTEPELVANAVRWVVEAARDKETHAKPEPAQPAQ</sequence>
<dbReference type="Gene3D" id="3.40.50.1820">
    <property type="entry name" value="alpha/beta hydrolase"/>
    <property type="match status" value="1"/>
</dbReference>
<dbReference type="RefSeq" id="WP_096057014.1">
    <property type="nucleotide sequence ID" value="NZ_CP023344.1"/>
</dbReference>
<feature type="domain" description="AB hydrolase-1" evidence="1">
    <location>
        <begin position="68"/>
        <end position="268"/>
    </location>
</feature>
<gene>
    <name evidence="2" type="ORF">CMV30_16330</name>
</gene>
<dbReference type="EMBL" id="CP023344">
    <property type="protein sequence ID" value="ATC65384.1"/>
    <property type="molecule type" value="Genomic_DNA"/>
</dbReference>
<reference evidence="2 3" key="1">
    <citation type="submission" date="2017-09" db="EMBL/GenBank/DDBJ databases">
        <title>Complete genome sequence of Verrucomicrobial strain HZ-65, isolated from freshwater.</title>
        <authorList>
            <person name="Choi A."/>
        </authorList>
    </citation>
    <scope>NUCLEOTIDE SEQUENCE [LARGE SCALE GENOMIC DNA]</scope>
    <source>
        <strain evidence="2 3">HZ-65</strain>
    </source>
</reference>
<dbReference type="OrthoDB" id="59888at2"/>
<dbReference type="KEGG" id="vbh:CMV30_16330"/>
<evidence type="ECO:0000259" key="1">
    <source>
        <dbReference type="Pfam" id="PF12697"/>
    </source>
</evidence>
<dbReference type="AlphaFoldDB" id="A0A290QA41"/>
<evidence type="ECO:0000313" key="3">
    <source>
        <dbReference type="Proteomes" id="UP000217265"/>
    </source>
</evidence>
<dbReference type="InterPro" id="IPR029058">
    <property type="entry name" value="AB_hydrolase_fold"/>
</dbReference>
<dbReference type="InterPro" id="IPR000073">
    <property type="entry name" value="AB_hydrolase_1"/>
</dbReference>